<protein>
    <submittedName>
        <fullName evidence="2">Uncharacterized protein</fullName>
    </submittedName>
</protein>
<reference evidence="2" key="1">
    <citation type="submission" date="2015-05" db="EMBL/GenBank/DDBJ databases">
        <authorList>
            <person name="Rattei Thomas"/>
        </authorList>
    </citation>
    <scope>NUCLEOTIDE SEQUENCE</scope>
    <source>
        <strain evidence="2">DC9</strain>
    </source>
</reference>
<gene>
    <name evidence="2" type="ORF">BN1224_DC9_BS_01040</name>
</gene>
<dbReference type="AlphaFoldDB" id="A0A0F7WSW9"/>
<sequence length="63" mass="6790">MLSLVLNAFVCNLYAILGAGAGCTMAYLGLRFLGLFALRRACLLIRVINNSILNFLISPDNGN</sequence>
<organism evidence="2">
    <name type="scientific">Chlamydia pneumoniae</name>
    <name type="common">Chlamydophila pneumoniae</name>
    <dbReference type="NCBI Taxonomy" id="83558"/>
    <lineage>
        <taxon>Bacteria</taxon>
        <taxon>Pseudomonadati</taxon>
        <taxon>Chlamydiota</taxon>
        <taxon>Chlamydiia</taxon>
        <taxon>Chlamydiales</taxon>
        <taxon>Chlamydiaceae</taxon>
        <taxon>Chlamydia/Chlamydophila group</taxon>
        <taxon>Chlamydia</taxon>
    </lineage>
</organism>
<keyword evidence="1" id="KW-0812">Transmembrane</keyword>
<accession>A0A0F7WSW9</accession>
<evidence type="ECO:0000256" key="1">
    <source>
        <dbReference type="SAM" id="Phobius"/>
    </source>
</evidence>
<evidence type="ECO:0000313" key="2">
    <source>
        <dbReference type="EMBL" id="CRI42621.1"/>
    </source>
</evidence>
<keyword evidence="1" id="KW-1133">Transmembrane helix</keyword>
<proteinExistence type="predicted"/>
<feature type="transmembrane region" description="Helical" evidence="1">
    <location>
        <begin position="6"/>
        <end position="30"/>
    </location>
</feature>
<name>A0A0F7WSW9_CHLPN</name>
<dbReference type="EMBL" id="LN847049">
    <property type="protein sequence ID" value="CRI42621.1"/>
    <property type="molecule type" value="Genomic_DNA"/>
</dbReference>
<keyword evidence="1" id="KW-0472">Membrane</keyword>